<feature type="compositionally biased region" description="Basic and acidic residues" evidence="3">
    <location>
        <begin position="336"/>
        <end position="351"/>
    </location>
</feature>
<dbReference type="SUPFAM" id="SSF50729">
    <property type="entry name" value="PH domain-like"/>
    <property type="match status" value="1"/>
</dbReference>
<feature type="non-terminal residue" evidence="5">
    <location>
        <position position="436"/>
    </location>
</feature>
<feature type="compositionally biased region" description="Basic and acidic residues" evidence="3">
    <location>
        <begin position="382"/>
        <end position="401"/>
    </location>
</feature>
<dbReference type="GO" id="GO:0005634">
    <property type="term" value="C:nucleus"/>
    <property type="evidence" value="ECO:0007669"/>
    <property type="project" value="UniProtKB-SubCell"/>
</dbReference>
<dbReference type="GO" id="GO:0006611">
    <property type="term" value="P:protein export from nucleus"/>
    <property type="evidence" value="ECO:0007669"/>
    <property type="project" value="TreeGrafter"/>
</dbReference>
<evidence type="ECO:0000256" key="1">
    <source>
        <dbReference type="ARBA" id="ARBA00004123"/>
    </source>
</evidence>
<feature type="compositionally biased region" description="Low complexity" evidence="3">
    <location>
        <begin position="111"/>
        <end position="122"/>
    </location>
</feature>
<dbReference type="SMART" id="SM00160">
    <property type="entry name" value="RanBD"/>
    <property type="match status" value="1"/>
</dbReference>
<evidence type="ECO:0000259" key="4">
    <source>
        <dbReference type="SMART" id="SM00160"/>
    </source>
</evidence>
<feature type="compositionally biased region" description="Basic and acidic residues" evidence="3">
    <location>
        <begin position="409"/>
        <end position="436"/>
    </location>
</feature>
<dbReference type="CDD" id="cd13180">
    <property type="entry name" value="RanBD_RanBP3"/>
    <property type="match status" value="1"/>
</dbReference>
<feature type="compositionally biased region" description="Basic and acidic residues" evidence="3">
    <location>
        <begin position="68"/>
        <end position="96"/>
    </location>
</feature>
<reference evidence="5" key="1">
    <citation type="submission" date="2021-12" db="EMBL/GenBank/DDBJ databases">
        <authorList>
            <person name="Martin H S."/>
        </authorList>
    </citation>
    <scope>NUCLEOTIDE SEQUENCE</scope>
</reference>
<dbReference type="EMBL" id="OV170227">
    <property type="protein sequence ID" value="CAH0727907.1"/>
    <property type="molecule type" value="Genomic_DNA"/>
</dbReference>
<dbReference type="InterPro" id="IPR011993">
    <property type="entry name" value="PH-like_dom_sf"/>
</dbReference>
<dbReference type="Pfam" id="PF00638">
    <property type="entry name" value="Ran_BP1"/>
    <property type="match status" value="1"/>
</dbReference>
<feature type="domain" description="RanBD1" evidence="4">
    <location>
        <begin position="205"/>
        <end position="326"/>
    </location>
</feature>
<dbReference type="InterPro" id="IPR000156">
    <property type="entry name" value="Ran_bind_dom"/>
</dbReference>
<proteinExistence type="predicted"/>
<evidence type="ECO:0000256" key="2">
    <source>
        <dbReference type="ARBA" id="ARBA00023242"/>
    </source>
</evidence>
<dbReference type="OrthoDB" id="185618at2759"/>
<gene>
    <name evidence="5" type="ORF">BINO364_LOCUS13186</name>
</gene>
<dbReference type="PANTHER" id="PTHR23138:SF142">
    <property type="entry name" value="RAN-BINDING PROTEIN 3B-RELATED"/>
    <property type="match status" value="1"/>
</dbReference>
<dbReference type="Gene3D" id="2.30.29.30">
    <property type="entry name" value="Pleckstrin-homology domain (PH domain)/Phosphotyrosine-binding domain (PTB)"/>
    <property type="match status" value="1"/>
</dbReference>
<dbReference type="PANTHER" id="PTHR23138">
    <property type="entry name" value="RAN BINDING PROTEIN"/>
    <property type="match status" value="1"/>
</dbReference>
<feature type="compositionally biased region" description="Basic and acidic residues" evidence="3">
    <location>
        <begin position="1"/>
        <end position="11"/>
    </location>
</feature>
<organism evidence="5 6">
    <name type="scientific">Brenthis ino</name>
    <name type="common">lesser marbled fritillary</name>
    <dbReference type="NCBI Taxonomy" id="405034"/>
    <lineage>
        <taxon>Eukaryota</taxon>
        <taxon>Metazoa</taxon>
        <taxon>Ecdysozoa</taxon>
        <taxon>Arthropoda</taxon>
        <taxon>Hexapoda</taxon>
        <taxon>Insecta</taxon>
        <taxon>Pterygota</taxon>
        <taxon>Neoptera</taxon>
        <taxon>Endopterygota</taxon>
        <taxon>Lepidoptera</taxon>
        <taxon>Glossata</taxon>
        <taxon>Ditrysia</taxon>
        <taxon>Papilionoidea</taxon>
        <taxon>Nymphalidae</taxon>
        <taxon>Heliconiinae</taxon>
        <taxon>Argynnini</taxon>
        <taxon>Brenthis</taxon>
    </lineage>
</organism>
<dbReference type="Proteomes" id="UP000838878">
    <property type="component" value="Chromosome 7"/>
</dbReference>
<feature type="region of interest" description="Disordered" evidence="3">
    <location>
        <begin position="330"/>
        <end position="436"/>
    </location>
</feature>
<feature type="region of interest" description="Disordered" evidence="3">
    <location>
        <begin position="1"/>
        <end position="122"/>
    </location>
</feature>
<evidence type="ECO:0000313" key="6">
    <source>
        <dbReference type="Proteomes" id="UP000838878"/>
    </source>
</evidence>
<dbReference type="InterPro" id="IPR045255">
    <property type="entry name" value="RanBP1-like"/>
</dbReference>
<keyword evidence="2" id="KW-0539">Nucleus</keyword>
<keyword evidence="6" id="KW-1185">Reference proteome</keyword>
<protein>
    <recommendedName>
        <fullName evidence="4">RanBD1 domain-containing protein</fullName>
    </recommendedName>
</protein>
<comment type="subcellular location">
    <subcellularLocation>
        <location evidence="1">Nucleus</location>
    </subcellularLocation>
</comment>
<evidence type="ECO:0000256" key="3">
    <source>
        <dbReference type="SAM" id="MobiDB-lite"/>
    </source>
</evidence>
<evidence type="ECO:0000313" key="5">
    <source>
        <dbReference type="EMBL" id="CAH0727907.1"/>
    </source>
</evidence>
<dbReference type="AlphaFoldDB" id="A0A8J9V9V3"/>
<accession>A0A8J9V9V3</accession>
<name>A0A8J9V9V3_9NEOP</name>
<sequence>MADAKQGKTPEDFYNGSSQSRVVLAKPRLGGFGTSTFASSSSKNCNPFGSVLRPPQLKPGNNPFLKISDADEAKAEKEKGTEGVDNRLKETKEPEPPKFVPLGSSSVAPRTNTTVPAPVQPATTTSSSGFVFGQNLSERVVIKENVNNGEASVDHSSSNGASELLFTSAAASVKENSSQAQDEANEGGEGLAAAAAEYERSHARPPPPAAYCTMTGEEDEINVLQISCRLFAWESGSWRERGRGVLRLNDGAGSGSGAGARLVARVAGSLRVVLNTKLWPEMVVERAGNKSLRITAADAQQQVKLFLIMGAPGDISQLHRALMSRISLSKRNSLSTKEDENSQRSAERLEAATDENDYLENEKSVDDSNQEEDDIQTSGETTNRHNIEDDRLDTSVDKTDDASNMSEDLTDKETKALKRKEPVQDETSTKRQCQEV</sequence>